<keyword evidence="3 6" id="KW-0812">Transmembrane</keyword>
<evidence type="ECO:0000313" key="9">
    <source>
        <dbReference type="EMBL" id="CEG13810.1"/>
    </source>
</evidence>
<dbReference type="EMBL" id="CCXY01000417">
    <property type="protein sequence ID" value="CEG13810.1"/>
    <property type="molecule type" value="Genomic_DNA"/>
</dbReference>
<organism evidence="9">
    <name type="scientific">groundwater metagenome</name>
    <dbReference type="NCBI Taxonomy" id="717931"/>
    <lineage>
        <taxon>unclassified sequences</taxon>
        <taxon>metagenomes</taxon>
        <taxon>ecological metagenomes</taxon>
    </lineage>
</organism>
<evidence type="ECO:0000256" key="3">
    <source>
        <dbReference type="ARBA" id="ARBA00022692"/>
    </source>
</evidence>
<feature type="transmembrane region" description="Helical" evidence="6">
    <location>
        <begin position="69"/>
        <end position="88"/>
    </location>
</feature>
<evidence type="ECO:0000313" key="8">
    <source>
        <dbReference type="EMBL" id="CEG13141.1"/>
    </source>
</evidence>
<evidence type="ECO:0000256" key="1">
    <source>
        <dbReference type="ARBA" id="ARBA00004236"/>
    </source>
</evidence>
<accession>A0A098EFJ2</accession>
<evidence type="ECO:0000256" key="6">
    <source>
        <dbReference type="SAM" id="Phobius"/>
    </source>
</evidence>
<dbReference type="GO" id="GO:0005886">
    <property type="term" value="C:plasma membrane"/>
    <property type="evidence" value="ECO:0007669"/>
    <property type="project" value="UniProtKB-SubCell"/>
</dbReference>
<evidence type="ECO:0000256" key="5">
    <source>
        <dbReference type="ARBA" id="ARBA00023136"/>
    </source>
</evidence>
<evidence type="ECO:0000259" key="7">
    <source>
        <dbReference type="Pfam" id="PF13190"/>
    </source>
</evidence>
<dbReference type="AlphaFoldDB" id="A0A098EFJ2"/>
<sequence>MEKLWIFGLTVALIIGGIISLFASSDPDGLERVAINLLGGEEQMEEKTTQIFNSPMPDYVIPGIENETLAASLAGVIGVLIIFAIVIVTGKILKGKQIQCAE</sequence>
<protein>
    <recommendedName>
        <fullName evidence="7">PDGLE domain-containing protein</fullName>
    </recommendedName>
</protein>
<reference evidence="9" key="1">
    <citation type="submission" date="2014-09" db="EMBL/GenBank/DDBJ databases">
        <authorList>
            <person name="Probst J Alexander"/>
        </authorList>
    </citation>
    <scope>NUCLEOTIDE SEQUENCE</scope>
</reference>
<proteinExistence type="predicted"/>
<keyword evidence="4 6" id="KW-1133">Transmembrane helix</keyword>
<evidence type="ECO:0000256" key="4">
    <source>
        <dbReference type="ARBA" id="ARBA00022989"/>
    </source>
</evidence>
<name>A0A098EFJ2_9ZZZZ</name>
<dbReference type="Pfam" id="PF13190">
    <property type="entry name" value="PDGLE"/>
    <property type="match status" value="1"/>
</dbReference>
<dbReference type="EMBL" id="CCXY01000259">
    <property type="protein sequence ID" value="CEG13141.1"/>
    <property type="molecule type" value="Genomic_DNA"/>
</dbReference>
<evidence type="ECO:0000256" key="2">
    <source>
        <dbReference type="ARBA" id="ARBA00022475"/>
    </source>
</evidence>
<dbReference type="InterPro" id="IPR025937">
    <property type="entry name" value="PDGLE_dom"/>
</dbReference>
<feature type="domain" description="PDGLE" evidence="7">
    <location>
        <begin position="3"/>
        <end position="94"/>
    </location>
</feature>
<keyword evidence="2" id="KW-1003">Cell membrane</keyword>
<comment type="subcellular location">
    <subcellularLocation>
        <location evidence="1">Cell membrane</location>
    </subcellularLocation>
</comment>
<gene>
    <name evidence="8" type="ORF">MSIBF_A3310006</name>
    <name evidence="9" type="ORF">MSIBF_A530002</name>
</gene>
<keyword evidence="5 6" id="KW-0472">Membrane</keyword>